<evidence type="ECO:0000313" key="2">
    <source>
        <dbReference type="EMBL" id="KAL3091787.1"/>
    </source>
</evidence>
<sequence length="139" mass="15141">MVVVTLRARAPRERPSFRRALSTTTGMAPGGGQQRQQEQQHNNLYENWNNCNNAADAAVAPQIVVSGFSSGGRTLADFQRTIIVEMAMGGGGTGKAGFRPGVRPSLMTDRPPAVSKVKIFVDSSTIIWDYFCFRRNGAH</sequence>
<dbReference type="EMBL" id="JBICCN010000124">
    <property type="protein sequence ID" value="KAL3091787.1"/>
    <property type="molecule type" value="Genomic_DNA"/>
</dbReference>
<dbReference type="AlphaFoldDB" id="A0ABD2JMD7"/>
<organism evidence="2 3">
    <name type="scientific">Heterodera schachtii</name>
    <name type="common">Sugarbeet cyst nematode worm</name>
    <name type="synonym">Tylenchus schachtii</name>
    <dbReference type="NCBI Taxonomy" id="97005"/>
    <lineage>
        <taxon>Eukaryota</taxon>
        <taxon>Metazoa</taxon>
        <taxon>Ecdysozoa</taxon>
        <taxon>Nematoda</taxon>
        <taxon>Chromadorea</taxon>
        <taxon>Rhabditida</taxon>
        <taxon>Tylenchina</taxon>
        <taxon>Tylenchomorpha</taxon>
        <taxon>Tylenchoidea</taxon>
        <taxon>Heteroderidae</taxon>
        <taxon>Heteroderinae</taxon>
        <taxon>Heterodera</taxon>
    </lineage>
</organism>
<evidence type="ECO:0000256" key="1">
    <source>
        <dbReference type="SAM" id="MobiDB-lite"/>
    </source>
</evidence>
<keyword evidence="3" id="KW-1185">Reference proteome</keyword>
<reference evidence="2 3" key="1">
    <citation type="submission" date="2024-10" db="EMBL/GenBank/DDBJ databases">
        <authorList>
            <person name="Kim D."/>
        </authorList>
    </citation>
    <scope>NUCLEOTIDE SEQUENCE [LARGE SCALE GENOMIC DNA]</scope>
    <source>
        <strain evidence="2">Taebaek</strain>
    </source>
</reference>
<accession>A0ABD2JMD7</accession>
<name>A0ABD2JMD7_HETSC</name>
<dbReference type="Proteomes" id="UP001620645">
    <property type="component" value="Unassembled WGS sequence"/>
</dbReference>
<evidence type="ECO:0000313" key="3">
    <source>
        <dbReference type="Proteomes" id="UP001620645"/>
    </source>
</evidence>
<comment type="caution">
    <text evidence="2">The sequence shown here is derived from an EMBL/GenBank/DDBJ whole genome shotgun (WGS) entry which is preliminary data.</text>
</comment>
<proteinExistence type="predicted"/>
<gene>
    <name evidence="2" type="ORF">niasHS_004503</name>
</gene>
<protein>
    <submittedName>
        <fullName evidence="2">Uncharacterized protein</fullName>
    </submittedName>
</protein>
<feature type="region of interest" description="Disordered" evidence="1">
    <location>
        <begin position="19"/>
        <end position="38"/>
    </location>
</feature>